<name>A0ABD2ND14_9CUCU</name>
<proteinExistence type="predicted"/>
<dbReference type="Proteomes" id="UP001516400">
    <property type="component" value="Unassembled WGS sequence"/>
</dbReference>
<comment type="caution">
    <text evidence="2">The sequence shown here is derived from an EMBL/GenBank/DDBJ whole genome shotgun (WGS) entry which is preliminary data.</text>
</comment>
<evidence type="ECO:0000313" key="2">
    <source>
        <dbReference type="EMBL" id="KAL3276645.1"/>
    </source>
</evidence>
<sequence>MNITSGFQSTGIFSFNKQIFFYDESLPAEITDQPEPLPQRQTDPQRQPKPEPQPGCSHEDHNIPEDVILEQNFPGYITPQLENLTPEQSPRDVNDQDMVARLGQPIITPSMIQPFPKSSSNNSSKGKRKRKSTKFLTNTPIVKQTEIEHDDRMLKKIKSVKKKFSPIV</sequence>
<feature type="region of interest" description="Disordered" evidence="1">
    <location>
        <begin position="106"/>
        <end position="140"/>
    </location>
</feature>
<organism evidence="2 3">
    <name type="scientific">Cryptolaemus montrouzieri</name>
    <dbReference type="NCBI Taxonomy" id="559131"/>
    <lineage>
        <taxon>Eukaryota</taxon>
        <taxon>Metazoa</taxon>
        <taxon>Ecdysozoa</taxon>
        <taxon>Arthropoda</taxon>
        <taxon>Hexapoda</taxon>
        <taxon>Insecta</taxon>
        <taxon>Pterygota</taxon>
        <taxon>Neoptera</taxon>
        <taxon>Endopterygota</taxon>
        <taxon>Coleoptera</taxon>
        <taxon>Polyphaga</taxon>
        <taxon>Cucujiformia</taxon>
        <taxon>Coccinelloidea</taxon>
        <taxon>Coccinellidae</taxon>
        <taxon>Scymninae</taxon>
        <taxon>Scymnini</taxon>
        <taxon>Cryptolaemus</taxon>
    </lineage>
</organism>
<keyword evidence="3" id="KW-1185">Reference proteome</keyword>
<evidence type="ECO:0000313" key="3">
    <source>
        <dbReference type="Proteomes" id="UP001516400"/>
    </source>
</evidence>
<dbReference type="AlphaFoldDB" id="A0ABD2ND14"/>
<protein>
    <submittedName>
        <fullName evidence="2">Uncharacterized protein</fullName>
    </submittedName>
</protein>
<accession>A0ABD2ND14</accession>
<dbReference type="EMBL" id="JABFTP020000103">
    <property type="protein sequence ID" value="KAL3276645.1"/>
    <property type="molecule type" value="Genomic_DNA"/>
</dbReference>
<reference evidence="2 3" key="1">
    <citation type="journal article" date="2021" name="BMC Biol.">
        <title>Horizontally acquired antibacterial genes associated with adaptive radiation of ladybird beetles.</title>
        <authorList>
            <person name="Li H.S."/>
            <person name="Tang X.F."/>
            <person name="Huang Y.H."/>
            <person name="Xu Z.Y."/>
            <person name="Chen M.L."/>
            <person name="Du X.Y."/>
            <person name="Qiu B.Y."/>
            <person name="Chen P.T."/>
            <person name="Zhang W."/>
            <person name="Slipinski A."/>
            <person name="Escalona H.E."/>
            <person name="Waterhouse R.M."/>
            <person name="Zwick A."/>
            <person name="Pang H."/>
        </authorList>
    </citation>
    <scope>NUCLEOTIDE SEQUENCE [LARGE SCALE GENOMIC DNA]</scope>
    <source>
        <strain evidence="2">SYSU2018</strain>
    </source>
</reference>
<feature type="region of interest" description="Disordered" evidence="1">
    <location>
        <begin position="26"/>
        <end position="70"/>
    </location>
</feature>
<gene>
    <name evidence="2" type="ORF">HHI36_012017</name>
</gene>
<evidence type="ECO:0000256" key="1">
    <source>
        <dbReference type="SAM" id="MobiDB-lite"/>
    </source>
</evidence>